<keyword evidence="4" id="KW-1185">Reference proteome</keyword>
<protein>
    <recommendedName>
        <fullName evidence="5">UDP-N-acetyl-alpha-D-muramoyl-L-alanyl-L-glutamate epimerase</fullName>
    </recommendedName>
</protein>
<dbReference type="Pfam" id="PF26299">
    <property type="entry name" value="MurL_N"/>
    <property type="match status" value="1"/>
</dbReference>
<dbReference type="RefSeq" id="WP_318601472.1">
    <property type="nucleotide sequence ID" value="NZ_JAWSTH010000206.1"/>
</dbReference>
<organism evidence="3 4">
    <name type="scientific">Conexibacter stalactiti</name>
    <dbReference type="NCBI Taxonomy" id="1940611"/>
    <lineage>
        <taxon>Bacteria</taxon>
        <taxon>Bacillati</taxon>
        <taxon>Actinomycetota</taxon>
        <taxon>Thermoleophilia</taxon>
        <taxon>Solirubrobacterales</taxon>
        <taxon>Conexibacteraceae</taxon>
        <taxon>Conexibacter</taxon>
    </lineage>
</organism>
<dbReference type="Proteomes" id="UP001284601">
    <property type="component" value="Unassembled WGS sequence"/>
</dbReference>
<evidence type="ECO:0008006" key="5">
    <source>
        <dbReference type="Google" id="ProtNLM"/>
    </source>
</evidence>
<dbReference type="EMBL" id="JAWSTH010000206">
    <property type="protein sequence ID" value="MDW5598873.1"/>
    <property type="molecule type" value="Genomic_DNA"/>
</dbReference>
<gene>
    <name evidence="3" type="ORF">R7226_31230</name>
</gene>
<name>A0ABU4I0A2_9ACTN</name>
<evidence type="ECO:0000313" key="3">
    <source>
        <dbReference type="EMBL" id="MDW5598873.1"/>
    </source>
</evidence>
<feature type="domain" description="MurL C-terminal" evidence="1">
    <location>
        <begin position="191"/>
        <end position="301"/>
    </location>
</feature>
<evidence type="ECO:0000259" key="1">
    <source>
        <dbReference type="Pfam" id="PF26298"/>
    </source>
</evidence>
<dbReference type="InterPro" id="IPR058740">
    <property type="entry name" value="MurL_N"/>
</dbReference>
<dbReference type="Pfam" id="PF26298">
    <property type="entry name" value="MurL_epimerase_C"/>
    <property type="match status" value="1"/>
</dbReference>
<comment type="caution">
    <text evidence="3">The sequence shown here is derived from an EMBL/GenBank/DDBJ whole genome shotgun (WGS) entry which is preliminary data.</text>
</comment>
<evidence type="ECO:0000313" key="4">
    <source>
        <dbReference type="Proteomes" id="UP001284601"/>
    </source>
</evidence>
<feature type="non-terminal residue" evidence="3">
    <location>
        <position position="1"/>
    </location>
</feature>
<accession>A0ABU4I0A2</accession>
<dbReference type="InterPro" id="IPR058741">
    <property type="entry name" value="MurL_C"/>
</dbReference>
<proteinExistence type="predicted"/>
<feature type="domain" description="MurL N-terminal" evidence="2">
    <location>
        <begin position="16"/>
        <end position="169"/>
    </location>
</feature>
<sequence>GAGAGATGGAGAADAAARDDADGPRRILVPVGGGKDSVVALEIARRSGREVSLFSIGDAPPIVRTIAVAGLPHLLARRRLDAQIGALNRAGALNGHVPVTAIVSCVALLTASLHGFDAVAMANERSASHGNVMWDGIDVNHQFSKGLRAERLLRAALTEVAAPAELFSLLRPASELGIARAFARLDAYHPVFTSCNRIFHIDPALRLASWCCDCPKCRFVYLILAPFLEPAQLSAIFGRDLLDDPAQYDGFALLTATGGHKPFECVGEEQESLAAIRLLAAQPQWRDHAVVRRLAAEVLPAHAAADGDLEQVLALSDDHEVPAALMPDVRALLGA</sequence>
<reference evidence="4" key="1">
    <citation type="submission" date="2023-07" db="EMBL/GenBank/DDBJ databases">
        <title>Conexibacter stalactiti sp. nov., isolated from stalactites in a lava cave and emended description of the genus Conexibacter.</title>
        <authorList>
            <person name="Lee S.D."/>
        </authorList>
    </citation>
    <scope>NUCLEOTIDE SEQUENCE [LARGE SCALE GENOMIC DNA]</scope>
    <source>
        <strain evidence="4">KCTC 39840</strain>
    </source>
</reference>
<evidence type="ECO:0000259" key="2">
    <source>
        <dbReference type="Pfam" id="PF26299"/>
    </source>
</evidence>